<dbReference type="KEGG" id="dwd:DSCW_02580"/>
<name>A0A5K7Z093_9BACT</name>
<evidence type="ECO:0000313" key="1">
    <source>
        <dbReference type="EMBL" id="BBO72841.1"/>
    </source>
</evidence>
<accession>A0A5K7Z093</accession>
<dbReference type="Proteomes" id="UP000427769">
    <property type="component" value="Chromosome"/>
</dbReference>
<evidence type="ECO:0008006" key="3">
    <source>
        <dbReference type="Google" id="ProtNLM"/>
    </source>
</evidence>
<dbReference type="AlphaFoldDB" id="A0A5K7Z093"/>
<organism evidence="1 2">
    <name type="scientific">Desulfosarcina widdelii</name>
    <dbReference type="NCBI Taxonomy" id="947919"/>
    <lineage>
        <taxon>Bacteria</taxon>
        <taxon>Pseudomonadati</taxon>
        <taxon>Thermodesulfobacteriota</taxon>
        <taxon>Desulfobacteria</taxon>
        <taxon>Desulfobacterales</taxon>
        <taxon>Desulfosarcinaceae</taxon>
        <taxon>Desulfosarcina</taxon>
    </lineage>
</organism>
<dbReference type="EMBL" id="AP021875">
    <property type="protein sequence ID" value="BBO72841.1"/>
    <property type="molecule type" value="Genomic_DNA"/>
</dbReference>
<proteinExistence type="predicted"/>
<sequence>MPAEMGIIGVRMALEAIKGNRISEITYTETKVIDSYNVAEFKAYLNQYR</sequence>
<dbReference type="SUPFAM" id="SSF53822">
    <property type="entry name" value="Periplasmic binding protein-like I"/>
    <property type="match status" value="1"/>
</dbReference>
<dbReference type="InterPro" id="IPR028082">
    <property type="entry name" value="Peripla_BP_I"/>
</dbReference>
<keyword evidence="2" id="KW-1185">Reference proteome</keyword>
<evidence type="ECO:0000313" key="2">
    <source>
        <dbReference type="Proteomes" id="UP000427769"/>
    </source>
</evidence>
<reference evidence="1 2" key="1">
    <citation type="submission" date="2019-11" db="EMBL/GenBank/DDBJ databases">
        <title>Comparative genomics of hydrocarbon-degrading Desulfosarcina strains.</title>
        <authorList>
            <person name="Watanabe M."/>
            <person name="Kojima H."/>
            <person name="Fukui M."/>
        </authorList>
    </citation>
    <scope>NUCLEOTIDE SEQUENCE [LARGE SCALE GENOMIC DNA]</scope>
    <source>
        <strain evidence="1 2">PP31</strain>
    </source>
</reference>
<gene>
    <name evidence="1" type="ORF">DSCW_02580</name>
</gene>
<protein>
    <recommendedName>
        <fullName evidence="3">Periplasmic binding protein domain-containing protein</fullName>
    </recommendedName>
</protein>